<sequence length="170" mass="18635">MKKFAIAIAAVTAGLVATIAPAASAAPADVEVFPKVLHSFGYENLLLGMNAQQAEETGLLRHVGSFFTCEYYELVPSEGPRQPNTTVTVQKDHGVVLINSTTEMTTTRGIHEGSTLDEVRKAYPDARPHHVFPWIWVADAPLNHDAQYKFNVSNNVVDRVQLQDDAETNC</sequence>
<dbReference type="AlphaFoldDB" id="A0A563EPE3"/>
<evidence type="ECO:0000313" key="3">
    <source>
        <dbReference type="Proteomes" id="UP000316639"/>
    </source>
</evidence>
<feature type="signal peptide" evidence="1">
    <location>
        <begin position="1"/>
        <end position="25"/>
    </location>
</feature>
<evidence type="ECO:0000313" key="2">
    <source>
        <dbReference type="EMBL" id="TWP49247.1"/>
    </source>
</evidence>
<proteinExistence type="predicted"/>
<protein>
    <submittedName>
        <fullName evidence="2">Uncharacterized protein</fullName>
    </submittedName>
</protein>
<dbReference type="Proteomes" id="UP000316639">
    <property type="component" value="Unassembled WGS sequence"/>
</dbReference>
<accession>A0A563EPE3</accession>
<reference evidence="2 3" key="1">
    <citation type="submission" date="2019-07" db="EMBL/GenBank/DDBJ databases">
        <title>Lentzea xizangensis sp. nov., isolated from Qinghai-Tibetan Plateau Soils.</title>
        <authorList>
            <person name="Huang J."/>
        </authorList>
    </citation>
    <scope>NUCLEOTIDE SEQUENCE [LARGE SCALE GENOMIC DNA]</scope>
    <source>
        <strain evidence="2 3">FXJ1.1311</strain>
    </source>
</reference>
<organism evidence="2 3">
    <name type="scientific">Lentzea tibetensis</name>
    <dbReference type="NCBI Taxonomy" id="2591470"/>
    <lineage>
        <taxon>Bacteria</taxon>
        <taxon>Bacillati</taxon>
        <taxon>Actinomycetota</taxon>
        <taxon>Actinomycetes</taxon>
        <taxon>Pseudonocardiales</taxon>
        <taxon>Pseudonocardiaceae</taxon>
        <taxon>Lentzea</taxon>
    </lineage>
</organism>
<feature type="chain" id="PRO_5021898132" evidence="1">
    <location>
        <begin position="26"/>
        <end position="170"/>
    </location>
</feature>
<keyword evidence="3" id="KW-1185">Reference proteome</keyword>
<keyword evidence="1" id="KW-0732">Signal</keyword>
<dbReference type="RefSeq" id="WP_146354730.1">
    <property type="nucleotide sequence ID" value="NZ_VOBR01000016.1"/>
</dbReference>
<comment type="caution">
    <text evidence="2">The sequence shown here is derived from an EMBL/GenBank/DDBJ whole genome shotgun (WGS) entry which is preliminary data.</text>
</comment>
<evidence type="ECO:0000256" key="1">
    <source>
        <dbReference type="SAM" id="SignalP"/>
    </source>
</evidence>
<dbReference type="EMBL" id="VOBR01000016">
    <property type="protein sequence ID" value="TWP49247.1"/>
    <property type="molecule type" value="Genomic_DNA"/>
</dbReference>
<dbReference type="OrthoDB" id="3695075at2"/>
<gene>
    <name evidence="2" type="ORF">FKR81_24325</name>
</gene>
<name>A0A563EPE3_9PSEU</name>